<evidence type="ECO:0000313" key="3">
    <source>
        <dbReference type="EMBL" id="RBO87870.1"/>
    </source>
</evidence>
<dbReference type="OrthoDB" id="9815890at2"/>
<gene>
    <name evidence="3" type="ORF">DFR74_110124</name>
</gene>
<dbReference type="InterPro" id="IPR044240">
    <property type="entry name" value="STR4-like"/>
</dbReference>
<dbReference type="PANTHER" id="PTHR47377:SF1">
    <property type="entry name" value="RHODANESE-LIKE DOMAIN-CONTAINING PROTEIN 4, CHLOROPLASTIC"/>
    <property type="match status" value="1"/>
</dbReference>
<evidence type="ECO:0000313" key="4">
    <source>
        <dbReference type="Proteomes" id="UP000252586"/>
    </source>
</evidence>
<dbReference type="SUPFAM" id="SSF52821">
    <property type="entry name" value="Rhodanese/Cell cycle control phosphatase"/>
    <property type="match status" value="1"/>
</dbReference>
<protein>
    <submittedName>
        <fullName evidence="3">Rhodanese-related sulfurtransferase</fullName>
    </submittedName>
</protein>
<reference evidence="3 4" key="1">
    <citation type="submission" date="2018-06" db="EMBL/GenBank/DDBJ databases">
        <title>Genomic Encyclopedia of Type Strains, Phase IV (KMG-IV): sequencing the most valuable type-strain genomes for metagenomic binning, comparative biology and taxonomic classification.</title>
        <authorList>
            <person name="Goeker M."/>
        </authorList>
    </citation>
    <scope>NUCLEOTIDE SEQUENCE [LARGE SCALE GENOMIC DNA]</scope>
    <source>
        <strain evidence="3 4">DSM 44599</strain>
    </source>
</reference>
<comment type="caution">
    <text evidence="3">The sequence shown here is derived from an EMBL/GenBank/DDBJ whole genome shotgun (WGS) entry which is preliminary data.</text>
</comment>
<dbReference type="Pfam" id="PF00581">
    <property type="entry name" value="Rhodanese"/>
    <property type="match status" value="1"/>
</dbReference>
<keyword evidence="4" id="KW-1185">Reference proteome</keyword>
<dbReference type="Gene3D" id="3.40.250.10">
    <property type="entry name" value="Rhodanese-like domain"/>
    <property type="match status" value="1"/>
</dbReference>
<evidence type="ECO:0000259" key="2">
    <source>
        <dbReference type="PROSITE" id="PS50206"/>
    </source>
</evidence>
<accession>A0A366DCT2</accession>
<keyword evidence="3" id="KW-0808">Transferase</keyword>
<dbReference type="AlphaFoldDB" id="A0A366DCT2"/>
<dbReference type="RefSeq" id="WP_067511924.1">
    <property type="nucleotide sequence ID" value="NZ_CP107943.1"/>
</dbReference>
<dbReference type="GO" id="GO:0016740">
    <property type="term" value="F:transferase activity"/>
    <property type="evidence" value="ECO:0007669"/>
    <property type="project" value="UniProtKB-KW"/>
</dbReference>
<dbReference type="Proteomes" id="UP000252586">
    <property type="component" value="Unassembled WGS sequence"/>
</dbReference>
<dbReference type="CDD" id="cd01522">
    <property type="entry name" value="RHOD_1"/>
    <property type="match status" value="1"/>
</dbReference>
<dbReference type="PANTHER" id="PTHR47377">
    <property type="entry name" value="RHODANESE-LIKE DOMAIN-CONTAINING PROTEIN 4, CHLOROPLASTIC"/>
    <property type="match status" value="1"/>
</dbReference>
<dbReference type="EMBL" id="QNRE01000010">
    <property type="protein sequence ID" value="RBO87870.1"/>
    <property type="molecule type" value="Genomic_DNA"/>
</dbReference>
<name>A0A366DCT2_9NOCA</name>
<dbReference type="InterPro" id="IPR036873">
    <property type="entry name" value="Rhodanese-like_dom_sf"/>
</dbReference>
<organism evidence="3 4">
    <name type="scientific">Nocardia puris</name>
    <dbReference type="NCBI Taxonomy" id="208602"/>
    <lineage>
        <taxon>Bacteria</taxon>
        <taxon>Bacillati</taxon>
        <taxon>Actinomycetota</taxon>
        <taxon>Actinomycetes</taxon>
        <taxon>Mycobacteriales</taxon>
        <taxon>Nocardiaceae</taxon>
        <taxon>Nocardia</taxon>
    </lineage>
</organism>
<dbReference type="InterPro" id="IPR001763">
    <property type="entry name" value="Rhodanese-like_dom"/>
</dbReference>
<dbReference type="PROSITE" id="PS50206">
    <property type="entry name" value="RHODANESE_3"/>
    <property type="match status" value="1"/>
</dbReference>
<evidence type="ECO:0000256" key="1">
    <source>
        <dbReference type="SAM" id="MobiDB-lite"/>
    </source>
</evidence>
<proteinExistence type="predicted"/>
<dbReference type="STRING" id="1210090.GCA_001613185_05080"/>
<feature type="region of interest" description="Disordered" evidence="1">
    <location>
        <begin position="118"/>
        <end position="138"/>
    </location>
</feature>
<feature type="domain" description="Rhodanese" evidence="2">
    <location>
        <begin position="18"/>
        <end position="125"/>
    </location>
</feature>
<dbReference type="SMART" id="SM00450">
    <property type="entry name" value="RHOD"/>
    <property type="match status" value="1"/>
</dbReference>
<sequence length="138" mass="15083">MSYAGDITPRQAWEVLRDNPAAVLVDVRTDAEWRFVGVPDVSSLDRRTVLIEWVDSTGARNPRFADQLKQELADRAEDAPVLFICRSGQRSAHAARVATELGIGPSYNVSEGFEGGLDASGHRGSTGWRAEGLPWSQS</sequence>